<protein>
    <submittedName>
        <fullName evidence="5">Uncharacterized protein LOC109707913 isoform X1</fullName>
    </submittedName>
</protein>
<keyword evidence="3" id="KW-1133">Transmembrane helix</keyword>
<dbReference type="GO" id="GO:0022625">
    <property type="term" value="C:cytosolic large ribosomal subunit"/>
    <property type="evidence" value="ECO:0007669"/>
    <property type="project" value="TreeGrafter"/>
</dbReference>
<keyword evidence="2" id="KW-0687">Ribonucleoprotein</keyword>
<reference evidence="4" key="1">
    <citation type="journal article" date="2015" name="Nat. Genet.">
        <title>The pineapple genome and the evolution of CAM photosynthesis.</title>
        <authorList>
            <person name="Ming R."/>
            <person name="VanBuren R."/>
            <person name="Wai C.M."/>
            <person name="Tang H."/>
            <person name="Schatz M.C."/>
            <person name="Bowers J.E."/>
            <person name="Lyons E."/>
            <person name="Wang M.L."/>
            <person name="Chen J."/>
            <person name="Biggers E."/>
            <person name="Zhang J."/>
            <person name="Huang L."/>
            <person name="Zhang L."/>
            <person name="Miao W."/>
            <person name="Zhang J."/>
            <person name="Ye Z."/>
            <person name="Miao C."/>
            <person name="Lin Z."/>
            <person name="Wang H."/>
            <person name="Zhou H."/>
            <person name="Yim W.C."/>
            <person name="Priest H.D."/>
            <person name="Zheng C."/>
            <person name="Woodhouse M."/>
            <person name="Edger P.P."/>
            <person name="Guyot R."/>
            <person name="Guo H.B."/>
            <person name="Guo H."/>
            <person name="Zheng G."/>
            <person name="Singh R."/>
            <person name="Sharma A."/>
            <person name="Min X."/>
            <person name="Zheng Y."/>
            <person name="Lee H."/>
            <person name="Gurtowski J."/>
            <person name="Sedlazeck F.J."/>
            <person name="Harkess A."/>
            <person name="McKain M.R."/>
            <person name="Liao Z."/>
            <person name="Fang J."/>
            <person name="Liu J."/>
            <person name="Zhang X."/>
            <person name="Zhang Q."/>
            <person name="Hu W."/>
            <person name="Qin Y."/>
            <person name="Wang K."/>
            <person name="Chen L.Y."/>
            <person name="Shirley N."/>
            <person name="Lin Y.R."/>
            <person name="Liu L.Y."/>
            <person name="Hernandez A.G."/>
            <person name="Wright C.L."/>
            <person name="Bulone V."/>
            <person name="Tuskan G.A."/>
            <person name="Heath K."/>
            <person name="Zee F."/>
            <person name="Moore P.H."/>
            <person name="Sunkar R."/>
            <person name="Leebens-Mack J.H."/>
            <person name="Mockler T."/>
            <person name="Bennetzen J.L."/>
            <person name="Freeling M."/>
            <person name="Sankoff D."/>
            <person name="Paterson A.H."/>
            <person name="Zhu X."/>
            <person name="Yang X."/>
            <person name="Smith J.A."/>
            <person name="Cushman J.C."/>
            <person name="Paull R.E."/>
            <person name="Yu Q."/>
        </authorList>
    </citation>
    <scope>NUCLEOTIDE SEQUENCE [LARGE SCALE GENOMIC DNA]</scope>
    <source>
        <strain evidence="4">cv. F153</strain>
    </source>
</reference>
<proteinExistence type="predicted"/>
<dbReference type="PANTHER" id="PTHR10768">
    <property type="entry name" value="60S RIBOSOMAL PROTEIN L37"/>
    <property type="match status" value="1"/>
</dbReference>
<organism evidence="4 5">
    <name type="scientific">Ananas comosus</name>
    <name type="common">Pineapple</name>
    <name type="synonym">Ananas ananas</name>
    <dbReference type="NCBI Taxonomy" id="4615"/>
    <lineage>
        <taxon>Eukaryota</taxon>
        <taxon>Viridiplantae</taxon>
        <taxon>Streptophyta</taxon>
        <taxon>Embryophyta</taxon>
        <taxon>Tracheophyta</taxon>
        <taxon>Spermatophyta</taxon>
        <taxon>Magnoliopsida</taxon>
        <taxon>Liliopsida</taxon>
        <taxon>Poales</taxon>
        <taxon>Bromeliaceae</taxon>
        <taxon>Bromelioideae</taxon>
        <taxon>Ananas</taxon>
    </lineage>
</organism>
<dbReference type="GO" id="GO:0003723">
    <property type="term" value="F:RNA binding"/>
    <property type="evidence" value="ECO:0007669"/>
    <property type="project" value="TreeGrafter"/>
</dbReference>
<sequence length="136" mass="15662">MNRKFYSLFILGVLLSGEIIDASSSRRDLLPRLDRCHFFLVTRSASTSTSPLLPSYYFIFFFPVVEVLLVVYRPPRRSWTLRNRVNDNWSAKAIRRKTTGTGRMRYLRHVPSRFKSNFREGSQAVVSKKAGIAATA</sequence>
<keyword evidence="1" id="KW-0689">Ribosomal protein</keyword>
<reference evidence="5" key="2">
    <citation type="submission" date="2025-08" db="UniProtKB">
        <authorList>
            <consortium name="RefSeq"/>
        </authorList>
    </citation>
    <scope>IDENTIFICATION</scope>
    <source>
        <tissue evidence="5">Leaf</tissue>
    </source>
</reference>
<evidence type="ECO:0000313" key="5">
    <source>
        <dbReference type="RefSeq" id="XP_020085042.1"/>
    </source>
</evidence>
<keyword evidence="4" id="KW-1185">Reference proteome</keyword>
<dbReference type="Gene3D" id="2.20.25.30">
    <property type="match status" value="1"/>
</dbReference>
<dbReference type="OrthoDB" id="528079at2759"/>
<dbReference type="GeneID" id="109707913"/>
<evidence type="ECO:0000256" key="1">
    <source>
        <dbReference type="ARBA" id="ARBA00022980"/>
    </source>
</evidence>
<dbReference type="GO" id="GO:0003735">
    <property type="term" value="F:structural constituent of ribosome"/>
    <property type="evidence" value="ECO:0007669"/>
    <property type="project" value="InterPro"/>
</dbReference>
<keyword evidence="3" id="KW-0812">Transmembrane</keyword>
<dbReference type="Proteomes" id="UP000515123">
    <property type="component" value="Linkage group 3"/>
</dbReference>
<dbReference type="AlphaFoldDB" id="A0A6P5ENJ0"/>
<evidence type="ECO:0000313" key="4">
    <source>
        <dbReference type="Proteomes" id="UP000515123"/>
    </source>
</evidence>
<gene>
    <name evidence="5" type="primary">LOC109707913</name>
</gene>
<accession>A0A6P5ENJ0</accession>
<evidence type="ECO:0000256" key="3">
    <source>
        <dbReference type="SAM" id="Phobius"/>
    </source>
</evidence>
<keyword evidence="3" id="KW-0472">Membrane</keyword>
<dbReference type="GO" id="GO:0006412">
    <property type="term" value="P:translation"/>
    <property type="evidence" value="ECO:0007669"/>
    <property type="project" value="InterPro"/>
</dbReference>
<evidence type="ECO:0000256" key="2">
    <source>
        <dbReference type="ARBA" id="ARBA00023274"/>
    </source>
</evidence>
<feature type="transmembrane region" description="Helical" evidence="3">
    <location>
        <begin position="55"/>
        <end position="72"/>
    </location>
</feature>
<dbReference type="RefSeq" id="XP_020085042.1">
    <property type="nucleotide sequence ID" value="XM_020229453.1"/>
</dbReference>
<dbReference type="PANTHER" id="PTHR10768:SF43">
    <property type="entry name" value="RIBOSOMAL PROTEIN L37"/>
    <property type="match status" value="1"/>
</dbReference>
<name>A0A6P5ENJ0_ANACO</name>
<dbReference type="InterPro" id="IPR011331">
    <property type="entry name" value="Ribosomal_eL37/eL43"/>
</dbReference>